<dbReference type="PANTHER" id="PTHR20992:SF9">
    <property type="entry name" value="AT15442P-RELATED"/>
    <property type="match status" value="1"/>
</dbReference>
<feature type="transmembrane region" description="Helical" evidence="1">
    <location>
        <begin position="176"/>
        <end position="196"/>
    </location>
</feature>
<proteinExistence type="predicted"/>
<feature type="transmembrane region" description="Helical" evidence="1">
    <location>
        <begin position="116"/>
        <end position="136"/>
    </location>
</feature>
<gene>
    <name evidence="2" type="ORF">AMC99_02205</name>
</gene>
<evidence type="ECO:0000256" key="1">
    <source>
        <dbReference type="SAM" id="Phobius"/>
    </source>
</evidence>
<feature type="transmembrane region" description="Helical" evidence="1">
    <location>
        <begin position="81"/>
        <end position="104"/>
    </location>
</feature>
<keyword evidence="1" id="KW-0812">Transmembrane</keyword>
<organism evidence="2 3">
    <name type="scientific">Altererythrobacter epoxidivorans</name>
    <dbReference type="NCBI Taxonomy" id="361183"/>
    <lineage>
        <taxon>Bacteria</taxon>
        <taxon>Pseudomonadati</taxon>
        <taxon>Pseudomonadota</taxon>
        <taxon>Alphaproteobacteria</taxon>
        <taxon>Sphingomonadales</taxon>
        <taxon>Erythrobacteraceae</taxon>
        <taxon>Altererythrobacter</taxon>
    </lineage>
</organism>
<sequence>MGRQLADSIDSKADDTSNPVAATLFNIRTWWRTEVIGTVDQQAVIEKRREDALLSERYLFMTAMSGGIAILGLLLSSPAVVIGAMLLSPLMGPIIGLGFALAIGDYNWLRKSARSLAWGTAMAVFLCALVVFLSPIQTVTPEIAARTRPNLFDLLVAFFSALAGAYAMIRGREGTIVGVAIATALMPPLAVVGFGLATLNWTVFSGALLLYVTNLLTIALTAWGMVRLYGFRSTLTERQSQFQNFVVIAVFIALAVPLALSLRQIGWEYSAQRVVKSELQDAFDAKSRVSQVDINFAARPITIDATVLTPELRLDAEEQVKQALSRRLDRDIQLVLTQYQVGTSATAAERAQIAAARAKEEAAAQRRAEDLANRLALVAGVKDADVTIDRLRRRAVVRAKVLDGASLTAYRTLEERIAATEPDWVIEVIPPLRPLPPIAFERKQSEEEDGSTMRTTAAGTRDLQTLVWAAERTGMPVVVSGPRELVDIVRRDLEAEGVSATDGTITQNGIVVSPRWNDLD</sequence>
<reference evidence="2 3" key="1">
    <citation type="submission" date="2015-09" db="EMBL/GenBank/DDBJ databases">
        <title>Complete genome sequence of a benzo[a]pyrene-degrading bacterium Altererythrobacter epoxidivorans CGMCC 1.7731T.</title>
        <authorList>
            <person name="Li Z."/>
            <person name="Cheng H."/>
            <person name="Huo Y."/>
            <person name="Xu X."/>
        </authorList>
    </citation>
    <scope>NUCLEOTIDE SEQUENCE [LARGE SCALE GENOMIC DNA]</scope>
    <source>
        <strain evidence="2 3">CGMCC 1.7731</strain>
    </source>
</reference>
<dbReference type="KEGG" id="aep:AMC99_02205"/>
<dbReference type="PANTHER" id="PTHR20992">
    <property type="entry name" value="AT15442P-RELATED"/>
    <property type="match status" value="1"/>
</dbReference>
<accession>A0A0M4MV43</accession>
<dbReference type="InterPro" id="IPR005240">
    <property type="entry name" value="DUF389"/>
</dbReference>
<evidence type="ECO:0008006" key="4">
    <source>
        <dbReference type="Google" id="ProtNLM"/>
    </source>
</evidence>
<dbReference type="Pfam" id="PF04087">
    <property type="entry name" value="DUF389"/>
    <property type="match status" value="1"/>
</dbReference>
<protein>
    <recommendedName>
        <fullName evidence="4">Integral membrane protein</fullName>
    </recommendedName>
</protein>
<keyword evidence="3" id="KW-1185">Reference proteome</keyword>
<dbReference type="EMBL" id="CP012669">
    <property type="protein sequence ID" value="ALE17483.1"/>
    <property type="molecule type" value="Genomic_DNA"/>
</dbReference>
<keyword evidence="1" id="KW-0472">Membrane</keyword>
<feature type="transmembrane region" description="Helical" evidence="1">
    <location>
        <begin position="151"/>
        <end position="169"/>
    </location>
</feature>
<keyword evidence="1" id="KW-1133">Transmembrane helix</keyword>
<feature type="transmembrane region" description="Helical" evidence="1">
    <location>
        <begin position="58"/>
        <end position="75"/>
    </location>
</feature>
<dbReference type="AlphaFoldDB" id="A0A0M4MV43"/>
<dbReference type="Proteomes" id="UP000057938">
    <property type="component" value="Chromosome"/>
</dbReference>
<dbReference type="PATRIC" id="fig|361183.4.peg.2166"/>
<evidence type="ECO:0000313" key="3">
    <source>
        <dbReference type="Proteomes" id="UP000057938"/>
    </source>
</evidence>
<feature type="transmembrane region" description="Helical" evidence="1">
    <location>
        <begin position="242"/>
        <end position="262"/>
    </location>
</feature>
<evidence type="ECO:0000313" key="2">
    <source>
        <dbReference type="EMBL" id="ALE17483.1"/>
    </source>
</evidence>
<dbReference type="OrthoDB" id="9790659at2"/>
<dbReference type="NCBIfam" id="TIGR00341">
    <property type="entry name" value="TIGR00341 family protein"/>
    <property type="match status" value="1"/>
</dbReference>
<feature type="transmembrane region" description="Helical" evidence="1">
    <location>
        <begin position="208"/>
        <end position="230"/>
    </location>
</feature>
<name>A0A0M4MV43_9SPHN</name>
<dbReference type="STRING" id="361183.AMC99_02205"/>